<comment type="subcellular location">
    <subcellularLocation>
        <location evidence="1">Cell membrane</location>
    </subcellularLocation>
</comment>
<dbReference type="GO" id="GO:0005886">
    <property type="term" value="C:plasma membrane"/>
    <property type="evidence" value="ECO:0007669"/>
    <property type="project" value="UniProtKB-SubCell"/>
</dbReference>
<reference evidence="11 12" key="1">
    <citation type="submission" date="2020-02" db="EMBL/GenBank/DDBJ databases">
        <title>Broccoli isolated Pseudomonas sp.</title>
        <authorList>
            <person name="Fujikawa T."/>
            <person name="Sawada H."/>
        </authorList>
    </citation>
    <scope>NUCLEOTIDE SEQUENCE [LARGE SCALE GENOMIC DNA]</scope>
    <source>
        <strain evidence="11 12">MAFF212428</strain>
    </source>
</reference>
<evidence type="ECO:0000256" key="5">
    <source>
        <dbReference type="ARBA" id="ARBA00022989"/>
    </source>
</evidence>
<keyword evidence="7 8" id="KW-0807">Transducer</keyword>
<feature type="domain" description="Methyl-accepting transducer" evidence="10">
    <location>
        <begin position="88"/>
        <end position="265"/>
    </location>
</feature>
<comment type="caution">
    <text evidence="11">The sequence shown here is derived from an EMBL/GenBank/DDBJ whole genome shotgun (WGS) entry which is preliminary data.</text>
</comment>
<feature type="coiled-coil region" evidence="9">
    <location>
        <begin position="24"/>
        <end position="58"/>
    </location>
</feature>
<dbReference type="Gene3D" id="1.20.120.30">
    <property type="entry name" value="Aspartate receptor, ligand-binding domain"/>
    <property type="match status" value="1"/>
</dbReference>
<dbReference type="Pfam" id="PF13682">
    <property type="entry name" value="CZB"/>
    <property type="match status" value="1"/>
</dbReference>
<keyword evidence="9" id="KW-0175">Coiled coil</keyword>
<evidence type="ECO:0000313" key="12">
    <source>
        <dbReference type="Proteomes" id="UP000480410"/>
    </source>
</evidence>
<evidence type="ECO:0000313" key="11">
    <source>
        <dbReference type="EMBL" id="NER60996.1"/>
    </source>
</evidence>
<keyword evidence="2" id="KW-1003">Cell membrane</keyword>
<keyword evidence="5" id="KW-1133">Transmembrane helix</keyword>
<keyword evidence="6" id="KW-0472">Membrane</keyword>
<dbReference type="Pfam" id="PF00015">
    <property type="entry name" value="MCPsignal"/>
    <property type="match status" value="1"/>
</dbReference>
<dbReference type="SMART" id="SM00283">
    <property type="entry name" value="MA"/>
    <property type="match status" value="1"/>
</dbReference>
<dbReference type="PANTHER" id="PTHR32089">
    <property type="entry name" value="METHYL-ACCEPTING CHEMOTAXIS PROTEIN MCPB"/>
    <property type="match status" value="1"/>
</dbReference>
<organism evidence="11 12">
    <name type="scientific">Pseudomonas brassicae</name>
    <dbReference type="NCBI Taxonomy" id="2708063"/>
    <lineage>
        <taxon>Bacteria</taxon>
        <taxon>Pseudomonadati</taxon>
        <taxon>Pseudomonadota</taxon>
        <taxon>Gammaproteobacteria</taxon>
        <taxon>Pseudomonadales</taxon>
        <taxon>Pseudomonadaceae</taxon>
        <taxon>Pseudomonas</taxon>
    </lineage>
</organism>
<dbReference type="AlphaFoldDB" id="A0A6M0CU22"/>
<evidence type="ECO:0000256" key="1">
    <source>
        <dbReference type="ARBA" id="ARBA00004236"/>
    </source>
</evidence>
<dbReference type="GO" id="GO:0006935">
    <property type="term" value="P:chemotaxis"/>
    <property type="evidence" value="ECO:0007669"/>
    <property type="project" value="UniProtKB-ARBA"/>
</dbReference>
<dbReference type="PANTHER" id="PTHR32089:SF112">
    <property type="entry name" value="LYSOZYME-LIKE PROTEIN-RELATED"/>
    <property type="match status" value="1"/>
</dbReference>
<evidence type="ECO:0000259" key="10">
    <source>
        <dbReference type="PROSITE" id="PS50111"/>
    </source>
</evidence>
<name>A0A6M0CU22_9PSED</name>
<dbReference type="InterPro" id="IPR004089">
    <property type="entry name" value="MCPsignal_dom"/>
</dbReference>
<dbReference type="SUPFAM" id="SSF58104">
    <property type="entry name" value="Methyl-accepting chemotaxis protein (MCP) signaling domain"/>
    <property type="match status" value="1"/>
</dbReference>
<evidence type="ECO:0000256" key="4">
    <source>
        <dbReference type="ARBA" id="ARBA00022692"/>
    </source>
</evidence>
<keyword evidence="4" id="KW-0812">Transmembrane</keyword>
<dbReference type="InterPro" id="IPR025991">
    <property type="entry name" value="Chemoreceptor_zinc-bind_dom"/>
</dbReference>
<dbReference type="EMBL" id="JAAHBV010000332">
    <property type="protein sequence ID" value="NER60996.1"/>
    <property type="molecule type" value="Genomic_DNA"/>
</dbReference>
<evidence type="ECO:0000256" key="2">
    <source>
        <dbReference type="ARBA" id="ARBA00022475"/>
    </source>
</evidence>
<evidence type="ECO:0000256" key="6">
    <source>
        <dbReference type="ARBA" id="ARBA00023136"/>
    </source>
</evidence>
<evidence type="ECO:0000256" key="8">
    <source>
        <dbReference type="PROSITE-ProRule" id="PRU00284"/>
    </source>
</evidence>
<dbReference type="Proteomes" id="UP000480410">
    <property type="component" value="Unassembled WGS sequence"/>
</dbReference>
<accession>A0A6M0CU22</accession>
<evidence type="ECO:0000256" key="9">
    <source>
        <dbReference type="SAM" id="Coils"/>
    </source>
</evidence>
<dbReference type="Gene3D" id="1.10.287.950">
    <property type="entry name" value="Methyl-accepting chemotaxis protein"/>
    <property type="match status" value="1"/>
</dbReference>
<gene>
    <name evidence="11" type="ORF">G3435_15510</name>
</gene>
<protein>
    <recommendedName>
        <fullName evidence="10">Methyl-accepting transducer domain-containing protein</fullName>
    </recommendedName>
</protein>
<proteinExistence type="predicted"/>
<evidence type="ECO:0000256" key="7">
    <source>
        <dbReference type="ARBA" id="ARBA00023224"/>
    </source>
</evidence>
<dbReference type="GO" id="GO:0007165">
    <property type="term" value="P:signal transduction"/>
    <property type="evidence" value="ECO:0007669"/>
    <property type="project" value="UniProtKB-KW"/>
</dbReference>
<dbReference type="PROSITE" id="PS50111">
    <property type="entry name" value="CHEMOTAXIS_TRANSDUC_2"/>
    <property type="match status" value="1"/>
</dbReference>
<evidence type="ECO:0000256" key="3">
    <source>
        <dbReference type="ARBA" id="ARBA00022481"/>
    </source>
</evidence>
<sequence length="376" mass="41125">MHLSIGVACLGVAGMFGGKWREQVGAQARELEDLRQHNQALLRENQQLAELLAQTQGEQAQLNSYSRYQCELHSKLGMFDESMKQTREGVVSQAETLRGEVDHLKANSGVFSQTSELLSSFSTSLTHMAGQGVSSVESVTHLQARVSEISSIVGLIKAISDQTNLLALNAAIEAARAGEQGRGFAVVADEVRALAQRTHQATQDISVLVEAINVDTTAASTSIGNLSSDATRLAGDVSSSAQTLDELVVMGDHMTALIENMALSSFCEAVKLDHLLFKLMVYLRLFNQDTNLELSDHRHCRLGKWYLMPETQQIYQHDRAFAQLDDPHRICHESASQALQQAQRSEWNGVVASLDAMETASLKVNQVLVTLAHRGD</sequence>
<keyword evidence="3" id="KW-0488">Methylation</keyword>